<accession>A0ABP9S2G5</accession>
<dbReference type="Pfam" id="PF04453">
    <property type="entry name" value="LptD"/>
    <property type="match status" value="1"/>
</dbReference>
<evidence type="ECO:0000256" key="3">
    <source>
        <dbReference type="ARBA" id="ARBA00023237"/>
    </source>
</evidence>
<dbReference type="RefSeq" id="WP_345316314.1">
    <property type="nucleotide sequence ID" value="NZ_BAABLF010000007.1"/>
</dbReference>
<evidence type="ECO:0000313" key="8">
    <source>
        <dbReference type="EMBL" id="GAA5190043.1"/>
    </source>
</evidence>
<dbReference type="InterPro" id="IPR005653">
    <property type="entry name" value="OstA-like_N"/>
</dbReference>
<comment type="caution">
    <text evidence="4">Lacks conserved residue(s) required for the propagation of feature annotation.</text>
</comment>
<feature type="signal peptide" evidence="4">
    <location>
        <begin position="1"/>
        <end position="18"/>
    </location>
</feature>
<dbReference type="PANTHER" id="PTHR30189:SF1">
    <property type="entry name" value="LPS-ASSEMBLY PROTEIN LPTD"/>
    <property type="match status" value="1"/>
</dbReference>
<comment type="subunit">
    <text evidence="4">Component of the lipopolysaccharide transport and assembly complex. Interacts with LptE and LptA.</text>
</comment>
<feature type="domain" description="Organic solvent tolerance-like N-terminal" evidence="6">
    <location>
        <begin position="55"/>
        <end position="185"/>
    </location>
</feature>
<dbReference type="Gene3D" id="2.60.450.10">
    <property type="entry name" value="Lipopolysaccharide (LPS) transport protein A like domain"/>
    <property type="match status" value="1"/>
</dbReference>
<protein>
    <recommendedName>
        <fullName evidence="4">LPS-assembly protein LptD</fullName>
    </recommendedName>
</protein>
<evidence type="ECO:0000256" key="5">
    <source>
        <dbReference type="SAM" id="MobiDB-lite"/>
    </source>
</evidence>
<evidence type="ECO:0000259" key="6">
    <source>
        <dbReference type="Pfam" id="PF03968"/>
    </source>
</evidence>
<feature type="domain" description="LptD C-terminal" evidence="7">
    <location>
        <begin position="293"/>
        <end position="662"/>
    </location>
</feature>
<keyword evidence="3 4" id="KW-0998">Cell outer membrane</keyword>
<proteinExistence type="inferred from homology"/>
<dbReference type="Proteomes" id="UP001501600">
    <property type="component" value="Unassembled WGS sequence"/>
</dbReference>
<feature type="chain" id="PRO_5044910350" description="LPS-assembly protein LptD" evidence="4">
    <location>
        <begin position="19"/>
        <end position="760"/>
    </location>
</feature>
<evidence type="ECO:0000259" key="7">
    <source>
        <dbReference type="Pfam" id="PF04453"/>
    </source>
</evidence>
<keyword evidence="1 4" id="KW-0732">Signal</keyword>
<comment type="similarity">
    <text evidence="4">Belongs to the LptD family.</text>
</comment>
<evidence type="ECO:0000313" key="9">
    <source>
        <dbReference type="Proteomes" id="UP001501600"/>
    </source>
</evidence>
<comment type="caution">
    <text evidence="8">The sequence shown here is derived from an EMBL/GenBank/DDBJ whole genome shotgun (WGS) entry which is preliminary data.</text>
</comment>
<keyword evidence="2 4" id="KW-0472">Membrane</keyword>
<name>A0ABP9S2G5_9GAMM</name>
<dbReference type="Pfam" id="PF03968">
    <property type="entry name" value="LptD_N"/>
    <property type="match status" value="1"/>
</dbReference>
<feature type="compositionally biased region" description="Polar residues" evidence="5">
    <location>
        <begin position="26"/>
        <end position="42"/>
    </location>
</feature>
<organism evidence="8 9">
    <name type="scientific">Ferrimonas gelatinilytica</name>
    <dbReference type="NCBI Taxonomy" id="1255257"/>
    <lineage>
        <taxon>Bacteria</taxon>
        <taxon>Pseudomonadati</taxon>
        <taxon>Pseudomonadota</taxon>
        <taxon>Gammaproteobacteria</taxon>
        <taxon>Alteromonadales</taxon>
        <taxon>Ferrimonadaceae</taxon>
        <taxon>Ferrimonas</taxon>
    </lineage>
</organism>
<dbReference type="InterPro" id="IPR050218">
    <property type="entry name" value="LptD"/>
</dbReference>
<comment type="subcellular location">
    <subcellularLocation>
        <location evidence="4">Cell outer membrane</location>
    </subcellularLocation>
</comment>
<dbReference type="InterPro" id="IPR007543">
    <property type="entry name" value="LptD_C"/>
</dbReference>
<evidence type="ECO:0000256" key="1">
    <source>
        <dbReference type="ARBA" id="ARBA00022729"/>
    </source>
</evidence>
<dbReference type="EMBL" id="BAABLF010000007">
    <property type="protein sequence ID" value="GAA5190043.1"/>
    <property type="molecule type" value="Genomic_DNA"/>
</dbReference>
<reference evidence="9" key="1">
    <citation type="journal article" date="2019" name="Int. J. Syst. Evol. Microbiol.">
        <title>The Global Catalogue of Microorganisms (GCM) 10K type strain sequencing project: providing services to taxonomists for standard genome sequencing and annotation.</title>
        <authorList>
            <consortium name="The Broad Institute Genomics Platform"/>
            <consortium name="The Broad Institute Genome Sequencing Center for Infectious Disease"/>
            <person name="Wu L."/>
            <person name="Ma J."/>
        </authorList>
    </citation>
    <scope>NUCLEOTIDE SEQUENCE [LARGE SCALE GENOMIC DNA]</scope>
    <source>
        <strain evidence="9">JCM 18720</strain>
    </source>
</reference>
<sequence length="760" mass="86349" precursor="true">MRFPLAFVISFMPATVLAQEATESVTPDQCISRSPATLSTSGGPDDAQDPSVRVRANRSEAISGDTARFEGNVQLSQGQRKIRTDSAEVSSIQGTFSAQGGLLYEDAAVVIEADSLTADMDDNQAELSQARYWLNGQQVRGEADNLVIQGEQSLKLNGATFTTCPDDNPDWLLEAEEIEINAEEEWGKVWHAKVRLFDVPVFYMPYMTVPVSDKRKSGFLYPSISTSSKNGFDFEIPYYFNIAPNLDATVTAQYMSSRGLFLKGETRYLQPWGEGQLNAEFMGSDRLVDDNPDRYMLHAEHAGKLNENWRFYGNYTTVSDDNYFNDFSSAINASTDNQLNREAEAAYFSRNWNAALKVQDVEVLGKDVRPFQVMPSLSVNYFSPSLYNRLDFRFNSELTRFEHRDSQHLTATRWHLEPTLILPYQTPAGSFTTELKLNQTFYAQQDPAGELKENISRTLPQLMMHGQINFERDLNVGGKGFMQTLEPQVQYLYIPYEDQSEIGLYDTALLQEDYYGLFRDRRFSGLDRISDANQLTLGLATRFLDDGLRERAQLAIGQIFFFDDPKVTLSGDQSNEERSSSALAADLRLQATERWFVRGGIQFDTSRGDTNKSEVLMDYRLSEEKLFQLSHRYVPNLGTDIEGNAIDINQAGLRATWPVMKNTTFVGNWYYDINLNRSIETYAGLQYESCCWAIRLAYHRHLDTNFEDQDFTTIDRRDDFDSGISLKFVLKGLGSSGPLGIGEMLDEGLFNYRKPYYLRN</sequence>
<dbReference type="InterPro" id="IPR020889">
    <property type="entry name" value="LipoPS_assembly_LptD"/>
</dbReference>
<dbReference type="HAMAP" id="MF_01411">
    <property type="entry name" value="LPS_assembly_LptD"/>
    <property type="match status" value="1"/>
</dbReference>
<dbReference type="PANTHER" id="PTHR30189">
    <property type="entry name" value="LPS-ASSEMBLY PROTEIN"/>
    <property type="match status" value="1"/>
</dbReference>
<evidence type="ECO:0000256" key="4">
    <source>
        <dbReference type="HAMAP-Rule" id="MF_01411"/>
    </source>
</evidence>
<dbReference type="NCBIfam" id="NF002997">
    <property type="entry name" value="PRK03761.1"/>
    <property type="match status" value="1"/>
</dbReference>
<gene>
    <name evidence="4 8" type="primary">lptD</name>
    <name evidence="8" type="ORF">GCM10025772_13830</name>
</gene>
<evidence type="ECO:0000256" key="2">
    <source>
        <dbReference type="ARBA" id="ARBA00023136"/>
    </source>
</evidence>
<keyword evidence="9" id="KW-1185">Reference proteome</keyword>
<feature type="region of interest" description="Disordered" evidence="5">
    <location>
        <begin position="26"/>
        <end position="52"/>
    </location>
</feature>
<comment type="function">
    <text evidence="4">Together with LptE, is involved in the assembly of lipopolysaccharide (LPS) at the surface of the outer membrane.</text>
</comment>